<dbReference type="InterPro" id="IPR036396">
    <property type="entry name" value="Cyt_P450_sf"/>
</dbReference>
<evidence type="ECO:0000256" key="3">
    <source>
        <dbReference type="ARBA" id="ARBA00022723"/>
    </source>
</evidence>
<comment type="similarity">
    <text evidence="2">Belongs to the cytochrome P450 family.</text>
</comment>
<keyword evidence="4" id="KW-0503">Monooxygenase</keyword>
<dbReference type="STRING" id="44941.A0A397VYV0"/>
<proteinExistence type="inferred from homology"/>
<dbReference type="OrthoDB" id="1844152at2759"/>
<keyword evidence="7" id="KW-1185">Reference proteome</keyword>
<accession>A0A397VYV0</accession>
<keyword evidence="5" id="KW-0812">Transmembrane</keyword>
<dbReference type="EMBL" id="QKWP01000145">
    <property type="protein sequence ID" value="RIB26169.1"/>
    <property type="molecule type" value="Genomic_DNA"/>
</dbReference>
<keyword evidence="4" id="KW-0560">Oxidoreductase</keyword>
<gene>
    <name evidence="6" type="ORF">C2G38_2269710</name>
</gene>
<dbReference type="GO" id="GO:0020037">
    <property type="term" value="F:heme binding"/>
    <property type="evidence" value="ECO:0007669"/>
    <property type="project" value="InterPro"/>
</dbReference>
<comment type="caution">
    <text evidence="6">The sequence shown here is derived from an EMBL/GenBank/DDBJ whole genome shotgun (WGS) entry which is preliminary data.</text>
</comment>
<evidence type="ECO:0000256" key="4">
    <source>
        <dbReference type="ARBA" id="ARBA00023033"/>
    </source>
</evidence>
<dbReference type="InterPro" id="IPR001128">
    <property type="entry name" value="Cyt_P450"/>
</dbReference>
<dbReference type="Proteomes" id="UP000266673">
    <property type="component" value="Unassembled WGS sequence"/>
</dbReference>
<evidence type="ECO:0000256" key="1">
    <source>
        <dbReference type="ARBA" id="ARBA00001971"/>
    </source>
</evidence>
<protein>
    <submittedName>
        <fullName evidence="6">Cytochrome P450</fullName>
    </submittedName>
</protein>
<dbReference type="GO" id="GO:0005506">
    <property type="term" value="F:iron ion binding"/>
    <property type="evidence" value="ECO:0007669"/>
    <property type="project" value="InterPro"/>
</dbReference>
<dbReference type="PANTHER" id="PTHR46206:SF6">
    <property type="entry name" value="CYTOCHROME P450 MONOOXYGENASE AN1598-RELATED"/>
    <property type="match status" value="1"/>
</dbReference>
<keyword evidence="3" id="KW-0479">Metal-binding</keyword>
<dbReference type="Gene3D" id="1.10.630.10">
    <property type="entry name" value="Cytochrome P450"/>
    <property type="match status" value="1"/>
</dbReference>
<feature type="transmembrane region" description="Helical" evidence="5">
    <location>
        <begin position="109"/>
        <end position="125"/>
    </location>
</feature>
<keyword evidence="5" id="KW-0472">Membrane</keyword>
<evidence type="ECO:0000313" key="7">
    <source>
        <dbReference type="Proteomes" id="UP000266673"/>
    </source>
</evidence>
<dbReference type="SUPFAM" id="SSF48264">
    <property type="entry name" value="Cytochrome P450"/>
    <property type="match status" value="1"/>
</dbReference>
<dbReference type="GO" id="GO:0016705">
    <property type="term" value="F:oxidoreductase activity, acting on paired donors, with incorporation or reduction of molecular oxygen"/>
    <property type="evidence" value="ECO:0007669"/>
    <property type="project" value="InterPro"/>
</dbReference>
<organism evidence="6 7">
    <name type="scientific">Gigaspora rosea</name>
    <dbReference type="NCBI Taxonomy" id="44941"/>
    <lineage>
        <taxon>Eukaryota</taxon>
        <taxon>Fungi</taxon>
        <taxon>Fungi incertae sedis</taxon>
        <taxon>Mucoromycota</taxon>
        <taxon>Glomeromycotina</taxon>
        <taxon>Glomeromycetes</taxon>
        <taxon>Diversisporales</taxon>
        <taxon>Gigasporaceae</taxon>
        <taxon>Gigaspora</taxon>
    </lineage>
</organism>
<sequence length="129" mass="15107">MAKRKEYWDELYQEAQKINKQYNGNLKSEDLAKMVKLDGFIKESSRLNNHLLSIPCKYRNVYLNVTDVSHDEKLQGQNPKKFNAYRHNSSATKLDRSFLIFGHGKHSCPVFLFIISFLISILILLKKSR</sequence>
<dbReference type="AlphaFoldDB" id="A0A397VYV0"/>
<dbReference type="PANTHER" id="PTHR46206">
    <property type="entry name" value="CYTOCHROME P450"/>
    <property type="match status" value="1"/>
</dbReference>
<dbReference type="Pfam" id="PF00067">
    <property type="entry name" value="p450"/>
    <property type="match status" value="1"/>
</dbReference>
<dbReference type="GO" id="GO:0004497">
    <property type="term" value="F:monooxygenase activity"/>
    <property type="evidence" value="ECO:0007669"/>
    <property type="project" value="UniProtKB-KW"/>
</dbReference>
<name>A0A397VYV0_9GLOM</name>
<comment type="cofactor">
    <cofactor evidence="1">
        <name>heme</name>
        <dbReference type="ChEBI" id="CHEBI:30413"/>
    </cofactor>
</comment>
<evidence type="ECO:0000256" key="2">
    <source>
        <dbReference type="ARBA" id="ARBA00010617"/>
    </source>
</evidence>
<reference evidence="6 7" key="1">
    <citation type="submission" date="2018-06" db="EMBL/GenBank/DDBJ databases">
        <title>Comparative genomics reveals the genomic features of Rhizophagus irregularis, R. cerebriforme, R. diaphanum and Gigaspora rosea, and their symbiotic lifestyle signature.</title>
        <authorList>
            <person name="Morin E."/>
            <person name="San Clemente H."/>
            <person name="Chen E.C.H."/>
            <person name="De La Providencia I."/>
            <person name="Hainaut M."/>
            <person name="Kuo A."/>
            <person name="Kohler A."/>
            <person name="Murat C."/>
            <person name="Tang N."/>
            <person name="Roy S."/>
            <person name="Loubradou J."/>
            <person name="Henrissat B."/>
            <person name="Grigoriev I.V."/>
            <person name="Corradi N."/>
            <person name="Roux C."/>
            <person name="Martin F.M."/>
        </authorList>
    </citation>
    <scope>NUCLEOTIDE SEQUENCE [LARGE SCALE GENOMIC DNA]</scope>
    <source>
        <strain evidence="6 7">DAOM 194757</strain>
    </source>
</reference>
<evidence type="ECO:0000256" key="5">
    <source>
        <dbReference type="SAM" id="Phobius"/>
    </source>
</evidence>
<keyword evidence="5" id="KW-1133">Transmembrane helix</keyword>
<evidence type="ECO:0000313" key="6">
    <source>
        <dbReference type="EMBL" id="RIB26169.1"/>
    </source>
</evidence>